<dbReference type="Pfam" id="PF08282">
    <property type="entry name" value="Hydrolase_3"/>
    <property type="match status" value="1"/>
</dbReference>
<comment type="caution">
    <text evidence="1">The sequence shown here is derived from an EMBL/GenBank/DDBJ whole genome shotgun (WGS) entry which is preliminary data.</text>
</comment>
<dbReference type="AlphaFoldDB" id="A0A544TDX8"/>
<dbReference type="GO" id="GO:0016791">
    <property type="term" value="F:phosphatase activity"/>
    <property type="evidence" value="ECO:0007669"/>
    <property type="project" value="TreeGrafter"/>
</dbReference>
<sequence length="257" mass="29563">MKFVFDLDGTICFKGQPLCEEITEALQYCRHMGHEVIFASARPIRDLLPVLPKEMHMYHMIGGNGTFVANDGKITHLTSFDHQTKEQIKQIIEDLKLSYLIDTEWDYAYTGSTEHPIFRNLDPDQLAKNISIHKMEQMIKVVLFPNEHVSEILSRLNLLHVRTYIHRQENILDISPIGTDKWIGLQKLNVKEQDFIAFGNDANDIPMFQFATEAVCVGKHEELQKVATWNVESNAGAVADKIKELSKVYATQLEMYR</sequence>
<dbReference type="SUPFAM" id="SSF56784">
    <property type="entry name" value="HAD-like"/>
    <property type="match status" value="1"/>
</dbReference>
<organism evidence="1 2">
    <name type="scientific">Psychrobacillus soli</name>
    <dbReference type="NCBI Taxonomy" id="1543965"/>
    <lineage>
        <taxon>Bacteria</taxon>
        <taxon>Bacillati</taxon>
        <taxon>Bacillota</taxon>
        <taxon>Bacilli</taxon>
        <taxon>Bacillales</taxon>
        <taxon>Bacillaceae</taxon>
        <taxon>Psychrobacillus</taxon>
    </lineage>
</organism>
<dbReference type="PANTHER" id="PTHR10000:SF53">
    <property type="entry name" value="5-AMINO-6-(5-PHOSPHO-D-RIBITYLAMINO)URACIL PHOSPHATASE YBJI-RELATED"/>
    <property type="match status" value="1"/>
</dbReference>
<dbReference type="Proteomes" id="UP000318937">
    <property type="component" value="Unassembled WGS sequence"/>
</dbReference>
<dbReference type="InterPro" id="IPR006379">
    <property type="entry name" value="HAD-SF_hydro_IIB"/>
</dbReference>
<evidence type="ECO:0000313" key="1">
    <source>
        <dbReference type="EMBL" id="TQR15663.1"/>
    </source>
</evidence>
<keyword evidence="1" id="KW-0378">Hydrolase</keyword>
<dbReference type="PANTHER" id="PTHR10000">
    <property type="entry name" value="PHOSPHOSERINE PHOSPHATASE"/>
    <property type="match status" value="1"/>
</dbReference>
<dbReference type="InterPro" id="IPR023214">
    <property type="entry name" value="HAD_sf"/>
</dbReference>
<protein>
    <submittedName>
        <fullName evidence="1">HAD-IIB family hydrolase</fullName>
    </submittedName>
</protein>
<dbReference type="RefSeq" id="WP_142606944.1">
    <property type="nucleotide sequence ID" value="NZ_VDGG01000014.1"/>
</dbReference>
<dbReference type="Gene3D" id="3.30.1240.10">
    <property type="match status" value="1"/>
</dbReference>
<gene>
    <name evidence="1" type="ORF">FG383_08755</name>
</gene>
<dbReference type="OrthoDB" id="1650327at2"/>
<accession>A0A544TDX8</accession>
<dbReference type="NCBIfam" id="TIGR01484">
    <property type="entry name" value="HAD-SF-IIB"/>
    <property type="match status" value="1"/>
</dbReference>
<dbReference type="GO" id="GO:0000287">
    <property type="term" value="F:magnesium ion binding"/>
    <property type="evidence" value="ECO:0007669"/>
    <property type="project" value="TreeGrafter"/>
</dbReference>
<dbReference type="InterPro" id="IPR036412">
    <property type="entry name" value="HAD-like_sf"/>
</dbReference>
<reference evidence="1 2" key="1">
    <citation type="submission" date="2019-05" db="EMBL/GenBank/DDBJ databases">
        <title>Psychrobacillus vulpis sp. nov., a new species isolated from feces of a red fox that inhabits in The Tablas de Daimiel Natural Park, Albacete, Spain.</title>
        <authorList>
            <person name="Rodriguez M."/>
            <person name="Reina J.C."/>
            <person name="Bejar V."/>
            <person name="Llamas I."/>
        </authorList>
    </citation>
    <scope>NUCLEOTIDE SEQUENCE [LARGE SCALE GENOMIC DNA]</scope>
    <source>
        <strain evidence="1 2">NHI-2</strain>
    </source>
</reference>
<proteinExistence type="predicted"/>
<dbReference type="Gene3D" id="3.40.50.1000">
    <property type="entry name" value="HAD superfamily/HAD-like"/>
    <property type="match status" value="1"/>
</dbReference>
<name>A0A544TDX8_9BACI</name>
<keyword evidence="2" id="KW-1185">Reference proteome</keyword>
<dbReference type="EMBL" id="VDGG01000014">
    <property type="protein sequence ID" value="TQR15663.1"/>
    <property type="molecule type" value="Genomic_DNA"/>
</dbReference>
<evidence type="ECO:0000313" key="2">
    <source>
        <dbReference type="Proteomes" id="UP000318937"/>
    </source>
</evidence>
<dbReference type="GO" id="GO:0005829">
    <property type="term" value="C:cytosol"/>
    <property type="evidence" value="ECO:0007669"/>
    <property type="project" value="TreeGrafter"/>
</dbReference>